<keyword evidence="3 9" id="KW-0813">Transport</keyword>
<dbReference type="SUPFAM" id="SSF103491">
    <property type="entry name" value="Preprotein translocase SecY subunit"/>
    <property type="match status" value="1"/>
</dbReference>
<dbReference type="Gene3D" id="1.10.3370.10">
    <property type="entry name" value="SecY subunit domain"/>
    <property type="match status" value="1"/>
</dbReference>
<keyword evidence="9" id="KW-1003">Cell membrane</keyword>
<dbReference type="OrthoDB" id="9809248at2"/>
<keyword evidence="5 9" id="KW-0653">Protein transport</keyword>
<keyword evidence="12" id="KW-1185">Reference proteome</keyword>
<accession>A0A077L623</accession>
<keyword evidence="7 9" id="KW-0811">Translocation</keyword>
<evidence type="ECO:0000256" key="2">
    <source>
        <dbReference type="ARBA" id="ARBA00005751"/>
    </source>
</evidence>
<dbReference type="GO" id="GO:0065002">
    <property type="term" value="P:intracellular protein transmembrane transport"/>
    <property type="evidence" value="ECO:0007669"/>
    <property type="project" value="UniProtKB-UniRule"/>
</dbReference>
<evidence type="ECO:0000256" key="6">
    <source>
        <dbReference type="ARBA" id="ARBA00022989"/>
    </source>
</evidence>
<evidence type="ECO:0000256" key="4">
    <source>
        <dbReference type="ARBA" id="ARBA00022692"/>
    </source>
</evidence>
<evidence type="ECO:0000256" key="9">
    <source>
        <dbReference type="HAMAP-Rule" id="MF_01465"/>
    </source>
</evidence>
<feature type="transmembrane region" description="Helical" evidence="9">
    <location>
        <begin position="137"/>
        <end position="161"/>
    </location>
</feature>
<dbReference type="EMBL" id="AP014631">
    <property type="protein sequence ID" value="BAP39740.1"/>
    <property type="molecule type" value="Genomic_DNA"/>
</dbReference>
<dbReference type="AlphaFoldDB" id="A0A077L623"/>
<feature type="transmembrane region" description="Helical" evidence="9">
    <location>
        <begin position="310"/>
        <end position="332"/>
    </location>
</feature>
<dbReference type="PROSITE" id="PS00756">
    <property type="entry name" value="SECY_2"/>
    <property type="match status" value="1"/>
</dbReference>
<keyword evidence="4 9" id="KW-0812">Transmembrane</keyword>
<dbReference type="HOGENOM" id="CLU_030313_0_1_14"/>
<proteinExistence type="inferred from homology"/>
<dbReference type="RefSeq" id="WP_045434174.1">
    <property type="nucleotide sequence ID" value="NZ_AP014631.1"/>
</dbReference>
<evidence type="ECO:0000313" key="12">
    <source>
        <dbReference type="Proteomes" id="UP000031641"/>
    </source>
</evidence>
<feature type="transmembrane region" description="Helical" evidence="9">
    <location>
        <begin position="410"/>
        <end position="431"/>
    </location>
</feature>
<dbReference type="InterPro" id="IPR002208">
    <property type="entry name" value="SecY/SEC61-alpha"/>
</dbReference>
<comment type="subcellular location">
    <subcellularLocation>
        <location evidence="9">Cell membrane</location>
        <topology evidence="9">Multi-pass membrane protein</topology>
    </subcellularLocation>
    <subcellularLocation>
        <location evidence="1">Membrane</location>
        <topology evidence="1">Multi-pass membrane protein</topology>
    </subcellularLocation>
</comment>
<evidence type="ECO:0000256" key="3">
    <source>
        <dbReference type="ARBA" id="ARBA00022448"/>
    </source>
</evidence>
<feature type="transmembrane region" description="Helical" evidence="9">
    <location>
        <begin position="186"/>
        <end position="206"/>
    </location>
</feature>
<evidence type="ECO:0000256" key="7">
    <source>
        <dbReference type="ARBA" id="ARBA00023010"/>
    </source>
</evidence>
<dbReference type="GO" id="GO:0043952">
    <property type="term" value="P:protein transport by the Sec complex"/>
    <property type="evidence" value="ECO:0007669"/>
    <property type="project" value="UniProtKB-UniRule"/>
</dbReference>
<feature type="transmembrane region" description="Helical" evidence="9">
    <location>
        <begin position="437"/>
        <end position="455"/>
    </location>
</feature>
<dbReference type="GO" id="GO:0006605">
    <property type="term" value="P:protein targeting"/>
    <property type="evidence" value="ECO:0007669"/>
    <property type="project" value="UniProtKB-UniRule"/>
</dbReference>
<dbReference type="Proteomes" id="UP000031641">
    <property type="component" value="Chromosome"/>
</dbReference>
<evidence type="ECO:0000256" key="8">
    <source>
        <dbReference type="ARBA" id="ARBA00023136"/>
    </source>
</evidence>
<dbReference type="KEGG" id="mcan:MCAN360_0685"/>
<dbReference type="PRINTS" id="PR00303">
    <property type="entry name" value="SECYTRNLCASE"/>
</dbReference>
<feature type="transmembrane region" description="Helical" evidence="9">
    <location>
        <begin position="46"/>
        <end position="67"/>
    </location>
</feature>
<keyword evidence="8 9" id="KW-0472">Membrane</keyword>
<dbReference type="InterPro" id="IPR023201">
    <property type="entry name" value="SecY_dom_sf"/>
</dbReference>
<organism evidence="11 12">
    <name type="scientific">Metamycoplasma canadense</name>
    <dbReference type="NCBI Taxonomy" id="29554"/>
    <lineage>
        <taxon>Bacteria</taxon>
        <taxon>Bacillati</taxon>
        <taxon>Mycoplasmatota</taxon>
        <taxon>Mycoplasmoidales</taxon>
        <taxon>Metamycoplasmataceae</taxon>
        <taxon>Metamycoplasma</taxon>
    </lineage>
</organism>
<evidence type="ECO:0000256" key="5">
    <source>
        <dbReference type="ARBA" id="ARBA00022927"/>
    </source>
</evidence>
<feature type="transmembrane region" description="Helical" evidence="9">
    <location>
        <begin position="95"/>
        <end position="116"/>
    </location>
</feature>
<comment type="similarity">
    <text evidence="2 9 10">Belongs to the SecY/SEC61-alpha family.</text>
</comment>
<feature type="transmembrane region" description="Helical" evidence="9">
    <location>
        <begin position="258"/>
        <end position="280"/>
    </location>
</feature>
<evidence type="ECO:0000256" key="1">
    <source>
        <dbReference type="ARBA" id="ARBA00004141"/>
    </source>
</evidence>
<dbReference type="InterPro" id="IPR030659">
    <property type="entry name" value="SecY_CS"/>
</dbReference>
<feature type="transmembrane region" description="Helical" evidence="9">
    <location>
        <begin position="218"/>
        <end position="238"/>
    </location>
</feature>
<dbReference type="PIRSF" id="PIRSF004557">
    <property type="entry name" value="SecY"/>
    <property type="match status" value="1"/>
</dbReference>
<evidence type="ECO:0000256" key="10">
    <source>
        <dbReference type="RuleBase" id="RU004349"/>
    </source>
</evidence>
<comment type="subunit">
    <text evidence="9">Component of the Sec protein translocase complex. Heterotrimer consisting of SecY, SecE and SecG subunits. The heterotrimers can form oligomers, although 1 heterotrimer is thought to be able to translocate proteins. Interacts with the ribosome. Interacts with SecDF, and other proteins may be involved. Interacts with SecA.</text>
</comment>
<evidence type="ECO:0000313" key="11">
    <source>
        <dbReference type="EMBL" id="BAP39740.1"/>
    </source>
</evidence>
<dbReference type="STRING" id="29554.MCAN360_0685"/>
<dbReference type="PANTHER" id="PTHR10906">
    <property type="entry name" value="SECY/SEC61-ALPHA FAMILY MEMBER"/>
    <property type="match status" value="1"/>
</dbReference>
<dbReference type="InterPro" id="IPR026593">
    <property type="entry name" value="SecY"/>
</dbReference>
<dbReference type="NCBIfam" id="TIGR00967">
    <property type="entry name" value="3a0501s007"/>
    <property type="match status" value="1"/>
</dbReference>
<feature type="transmembrane region" description="Helical" evidence="9">
    <location>
        <begin position="352"/>
        <end position="371"/>
    </location>
</feature>
<sequence>MAKKTKVEKETYNKRLERKLAIDKFFVQKRNIWSEWWKNHNLFKKILFTLFIIALFLAAGTITLPGVELANQNKLNQGDFFGILNLVGGGGLRQFSIVALGIGPFISSSLIMMILQTKAFPAIYRLSQSGPLGRIKINFITYTATLFFAIIQAILITRALLNPTDNFGIKFSDNILKTLGEKGTFVYQWVIIPFLLVAGSFFSLFLSEQITNKGVGNGTSLLIFVGIANSLIPTFRHAFEYYMPSLKNNSVVVLKETINFVVYLLSYLLVIFIVVIFTLAERKIPIQQVGAGLSKSEKELSYLPIKANPAGIMSVIFSMMILSVPTMIAGLFNPDTSRYYQWVYSNLQLTQPLGFFLFVIITFGLTILMGIQQSKIDKISEDFAKSSTFIPGIRPGEQTENYLLNTVLRLSFFSAGYLIILGALQFILRMFGMPAPIAFGGTSIMILVSTATETVQQIQARYKSQELARKRRMIKELKEVYGEEEDLIW</sequence>
<name>A0A077L623_9BACT</name>
<gene>
    <name evidence="9 11" type="primary">secY</name>
    <name evidence="11" type="ORF">MCAN360_0685</name>
</gene>
<dbReference type="Pfam" id="PF00344">
    <property type="entry name" value="SecY"/>
    <property type="match status" value="1"/>
</dbReference>
<protein>
    <recommendedName>
        <fullName evidence="9">Protein translocase subunit SecY</fullName>
    </recommendedName>
</protein>
<dbReference type="GO" id="GO:0005886">
    <property type="term" value="C:plasma membrane"/>
    <property type="evidence" value="ECO:0007669"/>
    <property type="project" value="UniProtKB-SubCell"/>
</dbReference>
<keyword evidence="6 9" id="KW-1133">Transmembrane helix</keyword>
<comment type="function">
    <text evidence="9">The central subunit of the protein translocation channel SecYEG. Consists of two halves formed by TMs 1-5 and 6-10. These two domains form a lateral gate at the front which open onto the bilayer between TMs 2 and 7, and are clamped together by SecE at the back. The channel is closed by both a pore ring composed of hydrophobic SecY resides and a short helix (helix 2A) on the extracellular side of the membrane which forms a plug. The plug probably moves laterally to allow the channel to open. The ring and the pore may move independently.</text>
</comment>
<dbReference type="HAMAP" id="MF_01465">
    <property type="entry name" value="SecY"/>
    <property type="match status" value="1"/>
</dbReference>
<reference evidence="12" key="1">
    <citation type="journal article" date="2014" name="Genome Announc.">
        <title>Complete Genome Sequence of Mycoplasma canadense Strain HAZ 360_1 from Bovine Mastitic Milk in Japan.</title>
        <authorList>
            <person name="Hata E."/>
        </authorList>
    </citation>
    <scope>NUCLEOTIDE SEQUENCE [LARGE SCALE GENOMIC DNA]</scope>
    <source>
        <strain evidence="12">HAZ360_1</strain>
    </source>
</reference>